<name>S3DY07_GLAL2</name>
<dbReference type="EMBL" id="KE145362">
    <property type="protein sequence ID" value="EPE31233.1"/>
    <property type="molecule type" value="Genomic_DNA"/>
</dbReference>
<dbReference type="KEGG" id="glz:GLAREA_12536"/>
<protein>
    <submittedName>
        <fullName evidence="2">Uncharacterized protein</fullName>
    </submittedName>
</protein>
<dbReference type="PANTHER" id="PTHR35896">
    <property type="entry name" value="IG-LIKE DOMAIN-CONTAINING PROTEIN"/>
    <property type="match status" value="1"/>
</dbReference>
<keyword evidence="1" id="KW-0812">Transmembrane</keyword>
<reference evidence="2 3" key="1">
    <citation type="journal article" date="2013" name="BMC Genomics">
        <title>Genomics-driven discovery of the pneumocandin biosynthetic gene cluster in the fungus Glarea lozoyensis.</title>
        <authorList>
            <person name="Chen L."/>
            <person name="Yue Q."/>
            <person name="Zhang X."/>
            <person name="Xiang M."/>
            <person name="Wang C."/>
            <person name="Li S."/>
            <person name="Che Y."/>
            <person name="Ortiz-Lopez F.J."/>
            <person name="Bills G.F."/>
            <person name="Liu X."/>
            <person name="An Z."/>
        </authorList>
    </citation>
    <scope>NUCLEOTIDE SEQUENCE [LARGE SCALE GENOMIC DNA]</scope>
    <source>
        <strain evidence="3">ATCC 20868 / MF5171</strain>
    </source>
</reference>
<feature type="transmembrane region" description="Helical" evidence="1">
    <location>
        <begin position="44"/>
        <end position="66"/>
    </location>
</feature>
<evidence type="ECO:0000313" key="2">
    <source>
        <dbReference type="EMBL" id="EPE31233.1"/>
    </source>
</evidence>
<dbReference type="OrthoDB" id="3501153at2759"/>
<keyword evidence="1" id="KW-1133">Transmembrane helix</keyword>
<evidence type="ECO:0000313" key="3">
    <source>
        <dbReference type="Proteomes" id="UP000016922"/>
    </source>
</evidence>
<gene>
    <name evidence="2" type="ORF">GLAREA_12536</name>
</gene>
<dbReference type="GeneID" id="19471576"/>
<dbReference type="OMA" id="NMANIDH"/>
<dbReference type="AlphaFoldDB" id="S3DY07"/>
<dbReference type="InterPro" id="IPR053008">
    <property type="entry name" value="Phomopsin_biosynth_assoc"/>
</dbReference>
<dbReference type="PANTHER" id="PTHR35896:SF3">
    <property type="entry name" value="MAJOR FACILITATOR SUPERFAMILY TRANSPORTER"/>
    <property type="match status" value="1"/>
</dbReference>
<sequence>MLKHLYTSLRDSAEERQDATLLKDEKHLPLYLETDRFTLWIRRVSYAACAALFTTCAAILIVWSLAATQGDATWTSCGRSPEVARMNGCNYHPMLSAWIPPECSTLELMEGYDPYAEGEWYLDDNSMQPADRDMLRAGEVRFVYTANAFHVQHCTYAWKVLSWAVENRRSLINIQLW</sequence>
<keyword evidence="1" id="KW-0472">Membrane</keyword>
<proteinExistence type="predicted"/>
<organism evidence="2 3">
    <name type="scientific">Glarea lozoyensis (strain ATCC 20868 / MF5171)</name>
    <dbReference type="NCBI Taxonomy" id="1116229"/>
    <lineage>
        <taxon>Eukaryota</taxon>
        <taxon>Fungi</taxon>
        <taxon>Dikarya</taxon>
        <taxon>Ascomycota</taxon>
        <taxon>Pezizomycotina</taxon>
        <taxon>Leotiomycetes</taxon>
        <taxon>Helotiales</taxon>
        <taxon>Helotiaceae</taxon>
        <taxon>Glarea</taxon>
    </lineage>
</organism>
<dbReference type="HOGENOM" id="CLU_1518005_0_0_1"/>
<dbReference type="Proteomes" id="UP000016922">
    <property type="component" value="Unassembled WGS sequence"/>
</dbReference>
<evidence type="ECO:0000256" key="1">
    <source>
        <dbReference type="SAM" id="Phobius"/>
    </source>
</evidence>
<dbReference type="RefSeq" id="XP_008081508.1">
    <property type="nucleotide sequence ID" value="XM_008083317.1"/>
</dbReference>
<accession>S3DY07</accession>
<keyword evidence="3" id="KW-1185">Reference proteome</keyword>